<name>A0A075NZC4_9ALTE</name>
<evidence type="ECO:0008006" key="4">
    <source>
        <dbReference type="Google" id="ProtNLM"/>
    </source>
</evidence>
<evidence type="ECO:0000256" key="1">
    <source>
        <dbReference type="SAM" id="Phobius"/>
    </source>
</evidence>
<keyword evidence="1" id="KW-0812">Transmembrane</keyword>
<feature type="transmembrane region" description="Helical" evidence="1">
    <location>
        <begin position="7"/>
        <end position="28"/>
    </location>
</feature>
<proteinExistence type="predicted"/>
<dbReference type="Gene3D" id="3.40.50.1820">
    <property type="entry name" value="alpha/beta hydrolase"/>
    <property type="match status" value="1"/>
</dbReference>
<sequence>MKILKITILSFLTIVAFLVVFGYLYLYVLPKGPELTTPKPLEIGKGNFVMSSYKHTERKSIRVWTYKPDSWEPGNTVLFVMHGMARNAENYLDAWVDIAERKNILLIAPEFENEFYRVTTNDYQEGNLQTFFGVKNPESEWSYTVIENIFDYINENNDFSLDGYSMFGHSAGGQFVHRMVLLGSTNRIKKAIAANAGFYTFTDVSTDYPYGLQNINAPLEKSFSTDLTVLLGELDKSAELGKLRQTKNAMVQGGHRLERGTNFFNFAQEVSNRKKLEFNWRLQVVPNVGHSYKKMSEAASELL</sequence>
<dbReference type="SUPFAM" id="SSF53474">
    <property type="entry name" value="alpha/beta-Hydrolases"/>
    <property type="match status" value="1"/>
</dbReference>
<accession>A0A075NZC4</accession>
<keyword evidence="3" id="KW-1185">Reference proteome</keyword>
<dbReference type="PANTHER" id="PTHR35560">
    <property type="entry name" value="BLL0132 PROTEIN"/>
    <property type="match status" value="1"/>
</dbReference>
<dbReference type="RefSeq" id="WP_052364347.1">
    <property type="nucleotide sequence ID" value="NZ_CBCSKJ010000003.1"/>
</dbReference>
<keyword evidence="1" id="KW-1133">Transmembrane helix</keyword>
<keyword evidence="1" id="KW-0472">Membrane</keyword>
<dbReference type="EMBL" id="CP008849">
    <property type="protein sequence ID" value="AIF98878.1"/>
    <property type="molecule type" value="Genomic_DNA"/>
</dbReference>
<dbReference type="PANTHER" id="PTHR35560:SF3">
    <property type="entry name" value="PEPTIDASE S9 PROLYL OLIGOPEPTIDASE CATALYTIC DOMAIN-CONTAINING PROTEIN"/>
    <property type="match status" value="1"/>
</dbReference>
<dbReference type="GeneID" id="78257022"/>
<evidence type="ECO:0000313" key="2">
    <source>
        <dbReference type="EMBL" id="AIF98878.1"/>
    </source>
</evidence>
<dbReference type="KEGG" id="aal:EP13_09425"/>
<dbReference type="AlphaFoldDB" id="A0A075NZC4"/>
<dbReference type="eggNOG" id="COG3509">
    <property type="taxonomic scope" value="Bacteria"/>
</dbReference>
<evidence type="ECO:0000313" key="3">
    <source>
        <dbReference type="Proteomes" id="UP000056090"/>
    </source>
</evidence>
<gene>
    <name evidence="2" type="ORF">EP13_09425</name>
</gene>
<reference evidence="2 3" key="1">
    <citation type="submission" date="2014-06" db="EMBL/GenBank/DDBJ databases">
        <title>Genomes of Alteromonas australica, a world apart.</title>
        <authorList>
            <person name="Gonzaga A."/>
            <person name="Lopez-Perez M."/>
            <person name="Rodriguez-Valera F."/>
        </authorList>
    </citation>
    <scope>NUCLEOTIDE SEQUENCE [LARGE SCALE GENOMIC DNA]</scope>
    <source>
        <strain evidence="2 3">H 17</strain>
    </source>
</reference>
<dbReference type="InterPro" id="IPR029058">
    <property type="entry name" value="AB_hydrolase_fold"/>
</dbReference>
<dbReference type="Proteomes" id="UP000056090">
    <property type="component" value="Chromosome"/>
</dbReference>
<organism evidence="2 3">
    <name type="scientific">Alteromonas australica</name>
    <dbReference type="NCBI Taxonomy" id="589873"/>
    <lineage>
        <taxon>Bacteria</taxon>
        <taxon>Pseudomonadati</taxon>
        <taxon>Pseudomonadota</taxon>
        <taxon>Gammaproteobacteria</taxon>
        <taxon>Alteromonadales</taxon>
        <taxon>Alteromonadaceae</taxon>
        <taxon>Alteromonas/Salinimonas group</taxon>
        <taxon>Alteromonas</taxon>
    </lineage>
</organism>
<protein>
    <recommendedName>
        <fullName evidence="4">Alpha/beta hydrolase</fullName>
    </recommendedName>
</protein>